<feature type="compositionally biased region" description="Polar residues" evidence="2">
    <location>
        <begin position="924"/>
        <end position="933"/>
    </location>
</feature>
<feature type="compositionally biased region" description="Polar residues" evidence="2">
    <location>
        <begin position="349"/>
        <end position="359"/>
    </location>
</feature>
<comment type="caution">
    <text evidence="4">The sequence shown here is derived from an EMBL/GenBank/DDBJ whole genome shotgun (WGS) entry which is preliminary data.</text>
</comment>
<evidence type="ECO:0000256" key="2">
    <source>
        <dbReference type="SAM" id="MobiDB-lite"/>
    </source>
</evidence>
<dbReference type="InterPro" id="IPR040677">
    <property type="entry name" value="LPD7"/>
</dbReference>
<dbReference type="Pfam" id="PF18821">
    <property type="entry name" value="LPD7"/>
    <property type="match status" value="1"/>
</dbReference>
<dbReference type="AlphaFoldDB" id="A0A9X4PDX9"/>
<feature type="compositionally biased region" description="Basic and acidic residues" evidence="2">
    <location>
        <begin position="913"/>
        <end position="923"/>
    </location>
</feature>
<feature type="region of interest" description="Disordered" evidence="2">
    <location>
        <begin position="910"/>
        <end position="991"/>
    </location>
</feature>
<organism evidence="4 5">
    <name type="scientific">Volucribacter amazonae</name>
    <dbReference type="NCBI Taxonomy" id="256731"/>
    <lineage>
        <taxon>Bacteria</taxon>
        <taxon>Pseudomonadati</taxon>
        <taxon>Pseudomonadota</taxon>
        <taxon>Gammaproteobacteria</taxon>
        <taxon>Pasteurellales</taxon>
        <taxon>Pasteurellaceae</taxon>
        <taxon>Volucribacter</taxon>
    </lineage>
</organism>
<feature type="compositionally biased region" description="Basic and acidic residues" evidence="2">
    <location>
        <begin position="1105"/>
        <end position="1123"/>
    </location>
</feature>
<evidence type="ECO:0000313" key="5">
    <source>
        <dbReference type="Proteomes" id="UP001155500"/>
    </source>
</evidence>
<name>A0A9X4PDX9_9PAST</name>
<feature type="compositionally biased region" description="Polar residues" evidence="2">
    <location>
        <begin position="964"/>
        <end position="985"/>
    </location>
</feature>
<protein>
    <recommendedName>
        <fullName evidence="3">Large polyvalent protein-associated domain-containing protein</fullName>
    </recommendedName>
</protein>
<reference evidence="4" key="1">
    <citation type="submission" date="2016-03" db="EMBL/GenBank/DDBJ databases">
        <title>Co-evolution between Pasteurellaceae and their hosts.</title>
        <authorList>
            <person name="Hansen M.J."/>
            <person name="Bojesen A.M."/>
            <person name="Planet P."/>
        </authorList>
    </citation>
    <scope>NUCLEOTIDE SEQUENCE</scope>
    <source>
        <strain evidence="4">146/S8/89</strain>
    </source>
</reference>
<evidence type="ECO:0000313" key="4">
    <source>
        <dbReference type="EMBL" id="MDG6896402.1"/>
    </source>
</evidence>
<evidence type="ECO:0000259" key="3">
    <source>
        <dbReference type="Pfam" id="PF18821"/>
    </source>
</evidence>
<keyword evidence="1" id="KW-0175">Coiled coil</keyword>
<feature type="compositionally biased region" description="Polar residues" evidence="2">
    <location>
        <begin position="404"/>
        <end position="414"/>
    </location>
</feature>
<feature type="domain" description="Large polyvalent protein-associated" evidence="3">
    <location>
        <begin position="803"/>
        <end position="890"/>
    </location>
</feature>
<dbReference type="Proteomes" id="UP001155500">
    <property type="component" value="Unassembled WGS sequence"/>
</dbReference>
<dbReference type="EMBL" id="LWID01000002">
    <property type="protein sequence ID" value="MDG6896402.1"/>
    <property type="molecule type" value="Genomic_DNA"/>
</dbReference>
<feature type="region of interest" description="Disordered" evidence="2">
    <location>
        <begin position="401"/>
        <end position="433"/>
    </location>
</feature>
<keyword evidence="5" id="KW-1185">Reference proteome</keyword>
<feature type="region of interest" description="Disordered" evidence="2">
    <location>
        <begin position="1094"/>
        <end position="1123"/>
    </location>
</feature>
<gene>
    <name evidence="4" type="ORF">A6A20_12430</name>
</gene>
<sequence>MIVEIGGGNSGIAEYLEKGLKQGRIFSRDELDQRVVLDGDLELTNKIINSIANNGQERYLHITLSFREDEISNDLLQSITTDYKLLLMSAYSDDEFNFYAEAHLPKIKSIEDSKTGKMIERKPHIHIVIPEINLLSGNKLLPTGYIDNVNVKNIPYLDSIQEYINYKYNLESPKDFMREGGHHSANVLSRIKGDFFGEKQSQFKAQLVDEISSGKINSIDSFQRRLSDFGEVKIRNKGKPNQYFAVKLPDDKKFTNLQHPVFSEKAIVTKALPKPDLATINTRLEDWQNRVSKEIKFVDFATPTFRQKYAKANLDEKKQLLIEREQTYERKHRQGPNLDTARGRKRNHQSNASTVNRGKSNVASRASVSVPSVQSGVVVRGTSQRGERTQGILPENELNHLRNGKSSINSSLRWNDSGGRRSNARGRRIGNKPPISTRAYAQIASGVPKQTYQKNIFDKSIDSRSFVTPFERYQNQYSDNAKIAKFSHSNALSSLVNEIVNEQAKQAEIAKYADIRRNIDPNAFLSHLEKVYSIDPKKHKVSYAKDGSPRFSVGKRNLNASDFLTKHLNLQWHEAKSVLHFCYENQHNKNINQERLAYEQMKNNIKAFDSELRQFEKLAKVTLHNMNVDNRNAFREEKKRIYARQSIDTKIRNQELAIASFRCMQRQELIDEFAKNSSSFIVEAKQYFQQSGYSIKSLEDIDMATKAGQKLQELQGNSIAPAKNEAERETEKKGLFERIFDKVRDQTPLNQKNAVQTTYFAKDIYATQSGDDVNTEYRGGIQFKNLALQESLQKNNIGVAKHTDGSIEYKSLNDGKLICTDDGEKMSIHKKDMTPENVKFFLEVSIDRYGNELKINGKKEFKDMVVEAAATNNLPVILKPAELQEQLMARRKELEMEQKVEVNSIEKVQSEQIQEKVKDEQRSSIEPVQSKSAANDEFRQSQAAEPLKAQPEQANTPTEPPKSVQEQPQAITEKTAAISQSQTKAESSKTTERPVYTIEFKYDESAKQRTTQESKVIAGAGRFYSVKVNGVPVQEAMKNDPNVAKILENVAKNSPDLKAKNITADNLKSGHILGLKTSNIGVGKFDKPETLKLNGAGQQISAPKSRTEKLARVNKGKADDISL</sequence>
<proteinExistence type="predicted"/>
<feature type="coiled-coil region" evidence="1">
    <location>
        <begin position="584"/>
        <end position="618"/>
    </location>
</feature>
<accession>A0A9X4PDX9</accession>
<evidence type="ECO:0000256" key="1">
    <source>
        <dbReference type="SAM" id="Coils"/>
    </source>
</evidence>
<feature type="region of interest" description="Disordered" evidence="2">
    <location>
        <begin position="327"/>
        <end position="387"/>
    </location>
</feature>
<feature type="compositionally biased region" description="Low complexity" evidence="2">
    <location>
        <begin position="360"/>
        <end position="379"/>
    </location>
</feature>